<sequence length="79" mass="9221">MKEDLMFCHLGNGVTVCDKQRRKYGDYMTVAHISYNRKIRYYEPLSDAAMERIENFAKNDNMTGSVTQPYPVLEPIINK</sequence>
<reference evidence="1 2" key="1">
    <citation type="submission" date="2018-08" db="EMBL/GenBank/DDBJ databases">
        <title>A genome reference for cultivated species of the human gut microbiota.</title>
        <authorList>
            <person name="Zou Y."/>
            <person name="Xue W."/>
            <person name="Luo G."/>
        </authorList>
    </citation>
    <scope>NUCLEOTIDE SEQUENCE [LARGE SCALE GENOMIC DNA]</scope>
    <source>
        <strain evidence="1 2">OM07-9</strain>
    </source>
</reference>
<organism evidence="1 2">
    <name type="scientific">Bacteroides uniformis</name>
    <dbReference type="NCBI Taxonomy" id="820"/>
    <lineage>
        <taxon>Bacteria</taxon>
        <taxon>Pseudomonadati</taxon>
        <taxon>Bacteroidota</taxon>
        <taxon>Bacteroidia</taxon>
        <taxon>Bacteroidales</taxon>
        <taxon>Bacteroidaceae</taxon>
        <taxon>Bacteroides</taxon>
    </lineage>
</organism>
<name>A0A3E4XA81_BACUN</name>
<dbReference type="AlphaFoldDB" id="A0A3E4XA81"/>
<proteinExistence type="predicted"/>
<evidence type="ECO:0000313" key="2">
    <source>
        <dbReference type="Proteomes" id="UP000261295"/>
    </source>
</evidence>
<comment type="caution">
    <text evidence="1">The sequence shown here is derived from an EMBL/GenBank/DDBJ whole genome shotgun (WGS) entry which is preliminary data.</text>
</comment>
<dbReference type="RefSeq" id="WP_117749924.1">
    <property type="nucleotide sequence ID" value="NZ_QSTL01000029.1"/>
</dbReference>
<gene>
    <name evidence="1" type="ORF">DXC07_19320</name>
</gene>
<dbReference type="Proteomes" id="UP000261295">
    <property type="component" value="Unassembled WGS sequence"/>
</dbReference>
<protein>
    <submittedName>
        <fullName evidence="1">Uncharacterized protein</fullName>
    </submittedName>
</protein>
<evidence type="ECO:0000313" key="1">
    <source>
        <dbReference type="EMBL" id="RGM51374.1"/>
    </source>
</evidence>
<dbReference type="EMBL" id="QSTL01000029">
    <property type="protein sequence ID" value="RGM51374.1"/>
    <property type="molecule type" value="Genomic_DNA"/>
</dbReference>
<accession>A0A3E4XA81</accession>